<feature type="compositionally biased region" description="Low complexity" evidence="1">
    <location>
        <begin position="94"/>
        <end position="118"/>
    </location>
</feature>
<evidence type="ECO:0000256" key="1">
    <source>
        <dbReference type="SAM" id="MobiDB-lite"/>
    </source>
</evidence>
<evidence type="ECO:0000313" key="4">
    <source>
        <dbReference type="Proteomes" id="UP000268162"/>
    </source>
</evidence>
<dbReference type="Gene3D" id="3.10.20.90">
    <property type="entry name" value="Phosphatidylinositol 3-kinase Catalytic Subunit, Chain A, domain 1"/>
    <property type="match status" value="1"/>
</dbReference>
<proteinExistence type="predicted"/>
<dbReference type="STRING" id="215637.A0A4P9ZT57"/>
<dbReference type="GO" id="GO:0005783">
    <property type="term" value="C:endoplasmic reticulum"/>
    <property type="evidence" value="ECO:0007669"/>
    <property type="project" value="TreeGrafter"/>
</dbReference>
<feature type="compositionally biased region" description="Polar residues" evidence="1">
    <location>
        <begin position="367"/>
        <end position="382"/>
    </location>
</feature>
<dbReference type="PROSITE" id="PS50033">
    <property type="entry name" value="UBX"/>
    <property type="match status" value="1"/>
</dbReference>
<name>A0A4P9ZT57_9FUNG</name>
<dbReference type="InterPro" id="IPR001012">
    <property type="entry name" value="UBX_dom"/>
</dbReference>
<feature type="domain" description="UBX" evidence="2">
    <location>
        <begin position="227"/>
        <end position="306"/>
    </location>
</feature>
<feature type="compositionally biased region" description="Pro residues" evidence="1">
    <location>
        <begin position="221"/>
        <end position="230"/>
    </location>
</feature>
<dbReference type="AlphaFoldDB" id="A0A4P9ZT57"/>
<feature type="compositionally biased region" description="Polar residues" evidence="1">
    <location>
        <begin position="138"/>
        <end position="166"/>
    </location>
</feature>
<reference evidence="4" key="1">
    <citation type="journal article" date="2018" name="Nat. Microbiol.">
        <title>Leveraging single-cell genomics to expand the fungal tree of life.</title>
        <authorList>
            <person name="Ahrendt S.R."/>
            <person name="Quandt C.A."/>
            <person name="Ciobanu D."/>
            <person name="Clum A."/>
            <person name="Salamov A."/>
            <person name="Andreopoulos B."/>
            <person name="Cheng J.F."/>
            <person name="Woyke T."/>
            <person name="Pelin A."/>
            <person name="Henrissat B."/>
            <person name="Reynolds N.K."/>
            <person name="Benny G.L."/>
            <person name="Smith M.E."/>
            <person name="James T.Y."/>
            <person name="Grigoriev I.V."/>
        </authorList>
    </citation>
    <scope>NUCLEOTIDE SEQUENCE [LARGE SCALE GENOMIC DNA]</scope>
    <source>
        <strain evidence="4">RSA 468</strain>
    </source>
</reference>
<evidence type="ECO:0000313" key="3">
    <source>
        <dbReference type="EMBL" id="RKP36011.1"/>
    </source>
</evidence>
<dbReference type="PANTHER" id="PTHR46424:SF1">
    <property type="entry name" value="UBX DOMAIN-CONTAINING PROTEIN 4"/>
    <property type="match status" value="1"/>
</dbReference>
<sequence>MPYTEDIGLAIQEANRPNQILLVWVSDDSVASQEMGRILTDAQVEAALADFAVCLRLTKGSNSADMFGQLYPPSSDIHQTSAHAGSPSPEAVADDTPPASSSTPALPETPELEPNLPAVTPSEPADTTEAPAIPLETPSPTAPHQNTESAPIDSIDQQPSPATSPQIAEVETPSNELGPAATPPSPAPTSKDSQTHPVTSRSRAPLPPTANLAEPSVPVAKSPPPPPPPTHAQLAIRQLDGSMLRHRFSKDDTLEQVQLYIANHRNDGGAPYLLQQVYPHQLFDLASDGSKTLAELELCPSSTLVMKPFTPTNTPSTSSLAGLNLSGARGDTSLWQYTTLLLAWCFSYIQVMGHYLRDAVTARWRTPASQSTQNPTASPTVGSSTPSNATPAISASPSSSPAAHSTARNTDRAATRRRTRPREGFYTIHNIGDRDSDTDISYNGNSTNME</sequence>
<feature type="region of interest" description="Disordered" evidence="1">
    <location>
        <begin position="367"/>
        <end position="431"/>
    </location>
</feature>
<dbReference type="EMBL" id="ML002735">
    <property type="protein sequence ID" value="RKP36011.1"/>
    <property type="molecule type" value="Genomic_DNA"/>
</dbReference>
<feature type="compositionally biased region" description="Low complexity" evidence="1">
    <location>
        <begin position="383"/>
        <end position="408"/>
    </location>
</feature>
<accession>A0A4P9ZT57</accession>
<dbReference type="SUPFAM" id="SSF54236">
    <property type="entry name" value="Ubiquitin-like"/>
    <property type="match status" value="1"/>
</dbReference>
<keyword evidence="4" id="KW-1185">Reference proteome</keyword>
<dbReference type="SMART" id="SM00166">
    <property type="entry name" value="UBX"/>
    <property type="match status" value="1"/>
</dbReference>
<dbReference type="GO" id="GO:0036503">
    <property type="term" value="P:ERAD pathway"/>
    <property type="evidence" value="ECO:0007669"/>
    <property type="project" value="TreeGrafter"/>
</dbReference>
<feature type="compositionally biased region" description="Polar residues" evidence="1">
    <location>
        <begin position="191"/>
        <end position="202"/>
    </location>
</feature>
<organism evidence="3 4">
    <name type="scientific">Dimargaris cristalligena</name>
    <dbReference type="NCBI Taxonomy" id="215637"/>
    <lineage>
        <taxon>Eukaryota</taxon>
        <taxon>Fungi</taxon>
        <taxon>Fungi incertae sedis</taxon>
        <taxon>Zoopagomycota</taxon>
        <taxon>Kickxellomycotina</taxon>
        <taxon>Dimargaritomycetes</taxon>
        <taxon>Dimargaritales</taxon>
        <taxon>Dimargaritaceae</taxon>
        <taxon>Dimargaris</taxon>
    </lineage>
</organism>
<feature type="region of interest" description="Disordered" evidence="1">
    <location>
        <begin position="70"/>
        <end position="232"/>
    </location>
</feature>
<dbReference type="Proteomes" id="UP000268162">
    <property type="component" value="Unassembled WGS sequence"/>
</dbReference>
<evidence type="ECO:0000259" key="2">
    <source>
        <dbReference type="PROSITE" id="PS50033"/>
    </source>
</evidence>
<dbReference type="PRINTS" id="PR01217">
    <property type="entry name" value="PRICHEXTENSN"/>
</dbReference>
<protein>
    <recommendedName>
        <fullName evidence="2">UBX domain-containing protein</fullName>
    </recommendedName>
</protein>
<dbReference type="Pfam" id="PF00789">
    <property type="entry name" value="UBX"/>
    <property type="match status" value="1"/>
</dbReference>
<dbReference type="PANTHER" id="PTHR46424">
    <property type="entry name" value="UBX DOMAIN-CONTAINING PROTEIN 4"/>
    <property type="match status" value="1"/>
</dbReference>
<dbReference type="CDD" id="cd01767">
    <property type="entry name" value="UBX"/>
    <property type="match status" value="1"/>
</dbReference>
<gene>
    <name evidence="3" type="ORF">BJ085DRAFT_31429</name>
</gene>
<dbReference type="InterPro" id="IPR029071">
    <property type="entry name" value="Ubiquitin-like_domsf"/>
</dbReference>